<proteinExistence type="predicted"/>
<feature type="transmembrane region" description="Helical" evidence="1">
    <location>
        <begin position="65"/>
        <end position="87"/>
    </location>
</feature>
<keyword evidence="1" id="KW-0812">Transmembrane</keyword>
<evidence type="ECO:0000256" key="1">
    <source>
        <dbReference type="SAM" id="Phobius"/>
    </source>
</evidence>
<keyword evidence="3" id="KW-1185">Reference proteome</keyword>
<gene>
    <name evidence="2" type="ORF">GGR32_000888</name>
</gene>
<dbReference type="EMBL" id="JACIFO010000003">
    <property type="protein sequence ID" value="MBB4118608.1"/>
    <property type="molecule type" value="Genomic_DNA"/>
</dbReference>
<dbReference type="Proteomes" id="UP000553034">
    <property type="component" value="Unassembled WGS sequence"/>
</dbReference>
<reference evidence="2 3" key="1">
    <citation type="submission" date="2020-08" db="EMBL/GenBank/DDBJ databases">
        <title>Genomic Encyclopedia of Type Strains, Phase IV (KMG-IV): sequencing the most valuable type-strain genomes for metagenomic binning, comparative biology and taxonomic classification.</title>
        <authorList>
            <person name="Goeker M."/>
        </authorList>
    </citation>
    <scope>NUCLEOTIDE SEQUENCE [LARGE SCALE GENOMIC DNA]</scope>
    <source>
        <strain evidence="2 3">DSM 29568</strain>
    </source>
</reference>
<dbReference type="InterPro" id="IPR025356">
    <property type="entry name" value="DUF4260"/>
</dbReference>
<sequence length="114" mass="13083">MKLSLKLEEFAMFALGAYAFSTLSISWWWFFGLLFLPDIGMLGYAFGNTTGAMVYNIFHHKGLAIFIFTIGIYTQIPWLKLIGIILFTHASLDRILGYGLKYKKGFKFTHLENL</sequence>
<feature type="transmembrane region" description="Helical" evidence="1">
    <location>
        <begin position="41"/>
        <end position="58"/>
    </location>
</feature>
<evidence type="ECO:0000313" key="2">
    <source>
        <dbReference type="EMBL" id="MBB4118608.1"/>
    </source>
</evidence>
<keyword evidence="1" id="KW-0472">Membrane</keyword>
<evidence type="ECO:0008006" key="4">
    <source>
        <dbReference type="Google" id="ProtNLM"/>
    </source>
</evidence>
<accession>A0A840EKD6</accession>
<dbReference type="Pfam" id="PF14079">
    <property type="entry name" value="DUF4260"/>
    <property type="match status" value="1"/>
</dbReference>
<dbReference type="RefSeq" id="WP_183476849.1">
    <property type="nucleotide sequence ID" value="NZ_JACIFO010000003.1"/>
</dbReference>
<dbReference type="AlphaFoldDB" id="A0A840EKD6"/>
<comment type="caution">
    <text evidence="2">The sequence shown here is derived from an EMBL/GenBank/DDBJ whole genome shotgun (WGS) entry which is preliminary data.</text>
</comment>
<name>A0A840EKD6_9FLAO</name>
<feature type="transmembrane region" description="Helical" evidence="1">
    <location>
        <begin position="12"/>
        <end position="35"/>
    </location>
</feature>
<protein>
    <recommendedName>
        <fullName evidence="4">DUF4260 domain-containing protein</fullName>
    </recommendedName>
</protein>
<evidence type="ECO:0000313" key="3">
    <source>
        <dbReference type="Proteomes" id="UP000553034"/>
    </source>
</evidence>
<organism evidence="2 3">
    <name type="scientific">Mesonia hippocampi</name>
    <dbReference type="NCBI Taxonomy" id="1628250"/>
    <lineage>
        <taxon>Bacteria</taxon>
        <taxon>Pseudomonadati</taxon>
        <taxon>Bacteroidota</taxon>
        <taxon>Flavobacteriia</taxon>
        <taxon>Flavobacteriales</taxon>
        <taxon>Flavobacteriaceae</taxon>
        <taxon>Mesonia</taxon>
    </lineage>
</organism>
<keyword evidence="1" id="KW-1133">Transmembrane helix</keyword>